<reference evidence="1 2" key="1">
    <citation type="submission" date="2007-03" db="EMBL/GenBank/DDBJ databases">
        <authorList>
            <person name="Fulton L."/>
            <person name="Clifton S."/>
            <person name="Fulton B."/>
            <person name="Xu J."/>
            <person name="Minx P."/>
            <person name="Pepin K.H."/>
            <person name="Johnson M."/>
            <person name="Thiruvilangam P."/>
            <person name="Bhonagiri V."/>
            <person name="Nash W.E."/>
            <person name="Mardis E.R."/>
            <person name="Wilson R.K."/>
        </authorList>
    </citation>
    <scope>NUCLEOTIDE SEQUENCE [LARGE SCALE GENOMIC DNA]</scope>
    <source>
        <strain evidence="1 2">ATCC 27756</strain>
    </source>
</reference>
<gene>
    <name evidence="1" type="ORF">RUMTOR_02278</name>
</gene>
<dbReference type="HOGENOM" id="CLU_1692223_0_0_9"/>
<reference evidence="1 2" key="2">
    <citation type="submission" date="2007-04" db="EMBL/GenBank/DDBJ databases">
        <title>Draft genome sequence of Ruminococcus torques (ATCC 27756).</title>
        <authorList>
            <person name="Sudarsanam P."/>
            <person name="Ley R."/>
            <person name="Guruge J."/>
            <person name="Turnbaugh P.J."/>
            <person name="Mahowald M."/>
            <person name="Liep D."/>
            <person name="Gordon J."/>
        </authorList>
    </citation>
    <scope>NUCLEOTIDE SEQUENCE [LARGE SCALE GENOMIC DNA]</scope>
    <source>
        <strain evidence="1 2">ATCC 27756</strain>
    </source>
</reference>
<dbReference type="Proteomes" id="UP000003577">
    <property type="component" value="Unassembled WGS sequence"/>
</dbReference>
<dbReference type="AlphaFoldDB" id="A5KPU3"/>
<evidence type="ECO:0000313" key="1">
    <source>
        <dbReference type="EMBL" id="EDK23597.1"/>
    </source>
</evidence>
<name>A5KPU3_9FIRM</name>
<sequence>MQNWQEESKFMAIKEVSERYLELRQNALDYTFEQMNLQLENDKQVYLAVFDIPVESAIIGNKTKTLVLVFGLNIHIYCANGDAVTGLEQNAKAKQAMQSLFISCPQALDEMTLTHKTDFYESKNVRAYLKTRKGVYFKELTGETKKERFLEMLMRNVTEEVNFRH</sequence>
<protein>
    <submittedName>
        <fullName evidence="1">Uncharacterized protein</fullName>
    </submittedName>
</protein>
<accession>A5KPU3</accession>
<proteinExistence type="predicted"/>
<comment type="caution">
    <text evidence="1">The sequence shown here is derived from an EMBL/GenBank/DDBJ whole genome shotgun (WGS) entry which is preliminary data.</text>
</comment>
<evidence type="ECO:0000313" key="2">
    <source>
        <dbReference type="Proteomes" id="UP000003577"/>
    </source>
</evidence>
<dbReference type="EMBL" id="AAVP02000013">
    <property type="protein sequence ID" value="EDK23597.1"/>
    <property type="molecule type" value="Genomic_DNA"/>
</dbReference>
<dbReference type="PaxDb" id="411460-RUMTOR_02278"/>
<organism evidence="1 2">
    <name type="scientific">[Ruminococcus] torques ATCC 27756</name>
    <dbReference type="NCBI Taxonomy" id="411460"/>
    <lineage>
        <taxon>Bacteria</taxon>
        <taxon>Bacillati</taxon>
        <taxon>Bacillota</taxon>
        <taxon>Clostridia</taxon>
        <taxon>Lachnospirales</taxon>
        <taxon>Lachnospiraceae</taxon>
        <taxon>Mediterraneibacter</taxon>
    </lineage>
</organism>